<dbReference type="InterPro" id="IPR029787">
    <property type="entry name" value="Nucleotide_cyclase"/>
</dbReference>
<evidence type="ECO:0000256" key="7">
    <source>
        <dbReference type="ARBA" id="ARBA00023136"/>
    </source>
</evidence>
<dbReference type="InterPro" id="IPR036922">
    <property type="entry name" value="Rieske_2Fe-2S_sf"/>
</dbReference>
<dbReference type="GO" id="GO:0005886">
    <property type="term" value="C:plasma membrane"/>
    <property type="evidence" value="ECO:0007669"/>
    <property type="project" value="UniProtKB-SubCell"/>
</dbReference>
<dbReference type="PANTHER" id="PTHR43081">
    <property type="entry name" value="ADENYLATE CYCLASE, TERMINAL-DIFFERENTIATION SPECIFIC-RELATED"/>
    <property type="match status" value="1"/>
</dbReference>
<dbReference type="PROSITE" id="PS51296">
    <property type="entry name" value="RIESKE"/>
    <property type="match status" value="1"/>
</dbReference>
<dbReference type="GO" id="GO:0035556">
    <property type="term" value="P:intracellular signal transduction"/>
    <property type="evidence" value="ECO:0007669"/>
    <property type="project" value="InterPro"/>
</dbReference>
<evidence type="ECO:0000313" key="11">
    <source>
        <dbReference type="EMBL" id="SVB37664.1"/>
    </source>
</evidence>
<dbReference type="InterPro" id="IPR001041">
    <property type="entry name" value="2Fe-2S_ferredoxin-type"/>
</dbReference>
<dbReference type="Gene3D" id="3.30.70.1230">
    <property type="entry name" value="Nucleotide cyclase"/>
    <property type="match status" value="1"/>
</dbReference>
<reference evidence="11" key="1">
    <citation type="submission" date="2018-05" db="EMBL/GenBank/DDBJ databases">
        <authorList>
            <person name="Lanie J.A."/>
            <person name="Ng W.-L."/>
            <person name="Kazmierczak K.M."/>
            <person name="Andrzejewski T.M."/>
            <person name="Davidsen T.M."/>
            <person name="Wayne K.J."/>
            <person name="Tettelin H."/>
            <person name="Glass J.I."/>
            <person name="Rusch D."/>
            <person name="Podicherti R."/>
            <person name="Tsui H.-C.T."/>
            <person name="Winkler M.E."/>
        </authorList>
    </citation>
    <scope>NUCLEOTIDE SEQUENCE</scope>
</reference>
<comment type="subcellular location">
    <subcellularLocation>
        <location evidence="1">Cell membrane</location>
        <topology evidence="1">Multi-pass membrane protein</topology>
    </subcellularLocation>
</comment>
<keyword evidence="2" id="KW-1003">Cell membrane</keyword>
<name>A0A382DI53_9ZZZZ</name>
<evidence type="ECO:0000256" key="4">
    <source>
        <dbReference type="ARBA" id="ARBA00022723"/>
    </source>
</evidence>
<gene>
    <name evidence="11" type="ORF">METZ01_LOCUS190518</name>
</gene>
<dbReference type="SUPFAM" id="SSF54292">
    <property type="entry name" value="2Fe-2S ferredoxin-like"/>
    <property type="match status" value="1"/>
</dbReference>
<evidence type="ECO:0000259" key="9">
    <source>
        <dbReference type="PROSITE" id="PS51085"/>
    </source>
</evidence>
<proteinExistence type="predicted"/>
<dbReference type="Pfam" id="PF00111">
    <property type="entry name" value="Fer2"/>
    <property type="match status" value="1"/>
</dbReference>
<dbReference type="SUPFAM" id="SSF50022">
    <property type="entry name" value="ISP domain"/>
    <property type="match status" value="1"/>
</dbReference>
<feature type="domain" description="Guanylate cyclase" evidence="8">
    <location>
        <begin position="188"/>
        <end position="319"/>
    </location>
</feature>
<dbReference type="AlphaFoldDB" id="A0A382DI53"/>
<keyword evidence="4" id="KW-0479">Metal-binding</keyword>
<evidence type="ECO:0000256" key="2">
    <source>
        <dbReference type="ARBA" id="ARBA00022475"/>
    </source>
</evidence>
<dbReference type="EMBL" id="UINC01039331">
    <property type="protein sequence ID" value="SVB37664.1"/>
    <property type="molecule type" value="Genomic_DNA"/>
</dbReference>
<evidence type="ECO:0000259" key="10">
    <source>
        <dbReference type="PROSITE" id="PS51296"/>
    </source>
</evidence>
<dbReference type="Pfam" id="PF00355">
    <property type="entry name" value="Rieske"/>
    <property type="match status" value="1"/>
</dbReference>
<keyword evidence="5" id="KW-0408">Iron</keyword>
<dbReference type="InterPro" id="IPR017941">
    <property type="entry name" value="Rieske_2Fe-2S"/>
</dbReference>
<keyword evidence="3" id="KW-0001">2Fe-2S</keyword>
<keyword evidence="7" id="KW-0472">Membrane</keyword>
<dbReference type="Gene3D" id="2.102.10.10">
    <property type="entry name" value="Rieske [2Fe-2S] iron-sulphur domain"/>
    <property type="match status" value="1"/>
</dbReference>
<evidence type="ECO:0000259" key="8">
    <source>
        <dbReference type="PROSITE" id="PS50125"/>
    </source>
</evidence>
<dbReference type="InterPro" id="IPR036010">
    <property type="entry name" value="2Fe-2S_ferredoxin-like_sf"/>
</dbReference>
<organism evidence="11">
    <name type="scientific">marine metagenome</name>
    <dbReference type="NCBI Taxonomy" id="408172"/>
    <lineage>
        <taxon>unclassified sequences</taxon>
        <taxon>metagenomes</taxon>
        <taxon>ecological metagenomes</taxon>
    </lineage>
</organism>
<accession>A0A382DI53</accession>
<evidence type="ECO:0000256" key="1">
    <source>
        <dbReference type="ARBA" id="ARBA00004651"/>
    </source>
</evidence>
<dbReference type="InterPro" id="IPR001054">
    <property type="entry name" value="A/G_cyclase"/>
</dbReference>
<feature type="domain" description="Rieske" evidence="10">
    <location>
        <begin position="389"/>
        <end position="503"/>
    </location>
</feature>
<dbReference type="GO" id="GO:0046872">
    <property type="term" value="F:metal ion binding"/>
    <property type="evidence" value="ECO:0007669"/>
    <property type="project" value="UniProtKB-KW"/>
</dbReference>
<evidence type="ECO:0000256" key="3">
    <source>
        <dbReference type="ARBA" id="ARBA00022714"/>
    </source>
</evidence>
<dbReference type="SMART" id="SM00044">
    <property type="entry name" value="CYCc"/>
    <property type="match status" value="1"/>
</dbReference>
<dbReference type="CDD" id="cd07302">
    <property type="entry name" value="CHD"/>
    <property type="match status" value="1"/>
</dbReference>
<dbReference type="Gene3D" id="3.10.20.30">
    <property type="match status" value="1"/>
</dbReference>
<dbReference type="GO" id="GO:0006171">
    <property type="term" value="P:cAMP biosynthetic process"/>
    <property type="evidence" value="ECO:0007669"/>
    <property type="project" value="TreeGrafter"/>
</dbReference>
<dbReference type="CDD" id="cd00207">
    <property type="entry name" value="fer2"/>
    <property type="match status" value="1"/>
</dbReference>
<dbReference type="InterPro" id="IPR012675">
    <property type="entry name" value="Beta-grasp_dom_sf"/>
</dbReference>
<evidence type="ECO:0000256" key="5">
    <source>
        <dbReference type="ARBA" id="ARBA00023004"/>
    </source>
</evidence>
<dbReference type="PROSITE" id="PS51085">
    <property type="entry name" value="2FE2S_FER_2"/>
    <property type="match status" value="1"/>
</dbReference>
<dbReference type="GO" id="GO:0051537">
    <property type="term" value="F:2 iron, 2 sulfur cluster binding"/>
    <property type="evidence" value="ECO:0007669"/>
    <property type="project" value="UniProtKB-KW"/>
</dbReference>
<protein>
    <recommendedName>
        <fullName evidence="12">2Fe-2S ferredoxin-type domain-containing protein</fullName>
    </recommendedName>
</protein>
<dbReference type="PANTHER" id="PTHR43081:SF17">
    <property type="entry name" value="BLL5647 PROTEIN"/>
    <property type="match status" value="1"/>
</dbReference>
<dbReference type="PROSITE" id="PS50125">
    <property type="entry name" value="GUANYLATE_CYCLASE_2"/>
    <property type="match status" value="1"/>
</dbReference>
<dbReference type="SUPFAM" id="SSF55073">
    <property type="entry name" value="Nucleotide cyclase"/>
    <property type="match status" value="1"/>
</dbReference>
<keyword evidence="6" id="KW-0411">Iron-sulfur</keyword>
<dbReference type="InterPro" id="IPR050697">
    <property type="entry name" value="Adenylyl/Guanylyl_Cyclase_3/4"/>
</dbReference>
<sequence>MWTNLVDSDLNIVQCEWIDHELRSSQKTCIIEKKSYYINCIYFKEISAYFRPIIKCLFGYFPWKRNNLPQLNISPDNIQIEIKDGESILTACLRNNISHLHACGGMGRCSTCRIAVSEGIENCTPANKTEQILAKKIDLPPEFRLACQTEVTGDVHFRRLLLDKRDLVIASQLNKGKYGPVGTSRKPAIMFSDIRGFTPFTESVSSYDIMYILNRYFDIMGEVIIRNGGEINNYIGDAILAFFGLEDSGDPIFRCIKAGVEMLEAMDEFKPYLEKSFGKTFDIGVGIHYGDAIVGMVGTGSSQRLTVIGETVNTASRIESANKEAGTRLLISEEAYEQVKDRVEVEDFVRMKLKGTSLRKTLYEISKVIGETTAKQSESIRFSYGHKWHKTLPVEDLEPGEKKKFILGSENILLVNLEDQVYAVNNACPHMHLPLDTGQISDKGTILCPFHDSEFCIKTGEAKRWAETMPDGIPENFAHLIKNIKVCPLKTFPVQIEDGFIWICMNEE</sequence>
<dbReference type="Pfam" id="PF00211">
    <property type="entry name" value="Guanylate_cyc"/>
    <property type="match status" value="1"/>
</dbReference>
<evidence type="ECO:0000256" key="6">
    <source>
        <dbReference type="ARBA" id="ARBA00023014"/>
    </source>
</evidence>
<feature type="domain" description="2Fe-2S ferredoxin-type" evidence="9">
    <location>
        <begin position="69"/>
        <end position="175"/>
    </location>
</feature>
<evidence type="ECO:0008006" key="12">
    <source>
        <dbReference type="Google" id="ProtNLM"/>
    </source>
</evidence>